<feature type="region of interest" description="Disordered" evidence="1">
    <location>
        <begin position="134"/>
        <end position="158"/>
    </location>
</feature>
<evidence type="ECO:0000313" key="2">
    <source>
        <dbReference type="EMBL" id="CAD9442134.1"/>
    </source>
</evidence>
<dbReference type="AlphaFoldDB" id="A0A7S2GBQ2"/>
<gene>
    <name evidence="2" type="ORF">DSPE1174_LOCUS18752</name>
</gene>
<dbReference type="EMBL" id="HBGS01036212">
    <property type="protein sequence ID" value="CAD9442134.1"/>
    <property type="molecule type" value="Transcribed_RNA"/>
</dbReference>
<feature type="compositionally biased region" description="Basic and acidic residues" evidence="1">
    <location>
        <begin position="134"/>
        <end position="145"/>
    </location>
</feature>
<sequence length="250" mass="27493">VSMGLMPRSTLMQLLETPVRFAPLLSRAVVPLAPGCGLVLVDAGFDRFPDRSVATDAARALALATPPKFVLLNEQAVEESAVFMQGPVLDAAVRGWEKIGNRVVAAGKAYHLDTEVVDFINSHWMEWRLRTDELETERTERESQRRASTAETAASGGHGSLGRRFYKEMLPKGFATTLASHFRLPPGQRVADIQRGLCQHISDLRIGVTATTPELLSYVDTVGVQVLAELGASFRERSGLKSREIRRELP</sequence>
<evidence type="ECO:0000256" key="1">
    <source>
        <dbReference type="SAM" id="MobiDB-lite"/>
    </source>
</evidence>
<proteinExistence type="predicted"/>
<feature type="non-terminal residue" evidence="2">
    <location>
        <position position="1"/>
    </location>
</feature>
<organism evidence="2">
    <name type="scientific">Octactis speculum</name>
    <dbReference type="NCBI Taxonomy" id="3111310"/>
    <lineage>
        <taxon>Eukaryota</taxon>
        <taxon>Sar</taxon>
        <taxon>Stramenopiles</taxon>
        <taxon>Ochrophyta</taxon>
        <taxon>Dictyochophyceae</taxon>
        <taxon>Dictyochales</taxon>
        <taxon>Dictyochaceae</taxon>
        <taxon>Octactis</taxon>
    </lineage>
</organism>
<accession>A0A7S2GBQ2</accession>
<name>A0A7S2GBQ2_9STRA</name>
<protein>
    <submittedName>
        <fullName evidence="2">Uncharacterized protein</fullName>
    </submittedName>
</protein>
<reference evidence="2" key="1">
    <citation type="submission" date="2021-01" db="EMBL/GenBank/DDBJ databases">
        <authorList>
            <person name="Corre E."/>
            <person name="Pelletier E."/>
            <person name="Niang G."/>
            <person name="Scheremetjew M."/>
            <person name="Finn R."/>
            <person name="Kale V."/>
            <person name="Holt S."/>
            <person name="Cochrane G."/>
            <person name="Meng A."/>
            <person name="Brown T."/>
            <person name="Cohen L."/>
        </authorList>
    </citation>
    <scope>NUCLEOTIDE SEQUENCE</scope>
    <source>
        <strain evidence="2">CCMP1381</strain>
    </source>
</reference>